<sequence length="172" mass="19780">MTKRAELYSDNITLKNLGVVLKEQRMEKGFSLDDMVQMTGFPKSTILNIEKGSATNISYYIAYGQAVDFSILVSDIKIKLKSRYELSPDRKSRKFLTLKIRSLYKEDFFSEKKAVHQVIEKLISLHKFENSKELSSSVSGILRNFVEDDLLELVEKKGRNNIYIKKANSQNA</sequence>
<evidence type="ECO:0000313" key="2">
    <source>
        <dbReference type="EMBL" id="GAA4326173.1"/>
    </source>
</evidence>
<dbReference type="InterPro" id="IPR010982">
    <property type="entry name" value="Lambda_DNA-bd_dom_sf"/>
</dbReference>
<evidence type="ECO:0000313" key="3">
    <source>
        <dbReference type="Proteomes" id="UP001500582"/>
    </source>
</evidence>
<evidence type="ECO:0000259" key="1">
    <source>
        <dbReference type="PROSITE" id="PS50943"/>
    </source>
</evidence>
<dbReference type="InterPro" id="IPR001387">
    <property type="entry name" value="Cro/C1-type_HTH"/>
</dbReference>
<name>A0ABP8GLG1_9SPHI</name>
<organism evidence="2 3">
    <name type="scientific">Mucilaginibacter gynuensis</name>
    <dbReference type="NCBI Taxonomy" id="1302236"/>
    <lineage>
        <taxon>Bacteria</taxon>
        <taxon>Pseudomonadati</taxon>
        <taxon>Bacteroidota</taxon>
        <taxon>Sphingobacteriia</taxon>
        <taxon>Sphingobacteriales</taxon>
        <taxon>Sphingobacteriaceae</taxon>
        <taxon>Mucilaginibacter</taxon>
    </lineage>
</organism>
<dbReference type="EMBL" id="BAABFT010000007">
    <property type="protein sequence ID" value="GAA4326173.1"/>
    <property type="molecule type" value="Genomic_DNA"/>
</dbReference>
<comment type="caution">
    <text evidence="2">The sequence shown here is derived from an EMBL/GenBank/DDBJ whole genome shotgun (WGS) entry which is preliminary data.</text>
</comment>
<protein>
    <recommendedName>
        <fullName evidence="1">HTH cro/C1-type domain-containing protein</fullName>
    </recommendedName>
</protein>
<proteinExistence type="predicted"/>
<dbReference type="RefSeq" id="WP_345211805.1">
    <property type="nucleotide sequence ID" value="NZ_BAABFT010000007.1"/>
</dbReference>
<dbReference type="Gene3D" id="1.10.260.40">
    <property type="entry name" value="lambda repressor-like DNA-binding domains"/>
    <property type="match status" value="1"/>
</dbReference>
<reference evidence="3" key="1">
    <citation type="journal article" date="2019" name="Int. J. Syst. Evol. Microbiol.">
        <title>The Global Catalogue of Microorganisms (GCM) 10K type strain sequencing project: providing services to taxonomists for standard genome sequencing and annotation.</title>
        <authorList>
            <consortium name="The Broad Institute Genomics Platform"/>
            <consortium name="The Broad Institute Genome Sequencing Center for Infectious Disease"/>
            <person name="Wu L."/>
            <person name="Ma J."/>
        </authorList>
    </citation>
    <scope>NUCLEOTIDE SEQUENCE [LARGE SCALE GENOMIC DNA]</scope>
    <source>
        <strain evidence="3">JCM 17705</strain>
    </source>
</reference>
<feature type="domain" description="HTH cro/C1-type" evidence="1">
    <location>
        <begin position="21"/>
        <end position="58"/>
    </location>
</feature>
<keyword evidence="3" id="KW-1185">Reference proteome</keyword>
<gene>
    <name evidence="2" type="ORF">GCM10023149_28830</name>
</gene>
<dbReference type="PROSITE" id="PS50943">
    <property type="entry name" value="HTH_CROC1"/>
    <property type="match status" value="1"/>
</dbReference>
<dbReference type="Proteomes" id="UP001500582">
    <property type="component" value="Unassembled WGS sequence"/>
</dbReference>
<accession>A0ABP8GLG1</accession>
<dbReference type="SUPFAM" id="SSF47413">
    <property type="entry name" value="lambda repressor-like DNA-binding domains"/>
    <property type="match status" value="1"/>
</dbReference>